<dbReference type="Pfam" id="PF05057">
    <property type="entry name" value="DUF676"/>
    <property type="match status" value="1"/>
</dbReference>
<evidence type="ECO:0000313" key="3">
    <source>
        <dbReference type="EMBL" id="GBF92251.1"/>
    </source>
</evidence>
<dbReference type="Proteomes" id="UP000247498">
    <property type="component" value="Unassembled WGS sequence"/>
</dbReference>
<dbReference type="PANTHER" id="PTHR12482">
    <property type="entry name" value="LIPASE ROG1-RELATED-RELATED"/>
    <property type="match status" value="1"/>
</dbReference>
<name>A0A2V0NX94_9CHLO</name>
<evidence type="ECO:0000259" key="2">
    <source>
        <dbReference type="Pfam" id="PF05057"/>
    </source>
</evidence>
<feature type="compositionally biased region" description="Gly residues" evidence="1">
    <location>
        <begin position="133"/>
        <end position="150"/>
    </location>
</feature>
<protein>
    <recommendedName>
        <fullName evidence="2">DUF676 domain-containing protein</fullName>
    </recommendedName>
</protein>
<dbReference type="FunCoup" id="A0A2V0NX94">
    <property type="interactions" value="586"/>
</dbReference>
<dbReference type="Gene3D" id="3.40.50.1820">
    <property type="entry name" value="alpha/beta hydrolase"/>
    <property type="match status" value="1"/>
</dbReference>
<feature type="region of interest" description="Disordered" evidence="1">
    <location>
        <begin position="124"/>
        <end position="152"/>
    </location>
</feature>
<evidence type="ECO:0000313" key="4">
    <source>
        <dbReference type="Proteomes" id="UP000247498"/>
    </source>
</evidence>
<dbReference type="OrthoDB" id="273452at2759"/>
<proteinExistence type="predicted"/>
<dbReference type="InParanoid" id="A0A2V0NX94"/>
<accession>A0A2V0NX94</accession>
<feature type="region of interest" description="Disordered" evidence="1">
    <location>
        <begin position="386"/>
        <end position="406"/>
    </location>
</feature>
<sequence>MAAAGASTGAAAEPDVLNSEAPTHLVYLVHGIWGFHWQWARFMRRLAAHPGAGAVLIHASAANSAFATGDGIDVCGRRAAEEVRRLVEAHPSLREVSFIGHSMGGLVARYAVGLLEGSPRADLADRVRRNGSPAGGGGGSRASGGGGRGPPGTLLRGRLAARAFVTIATPHLACVSPHPDEAGGGWASPLLIRALGVLAATGLVRFPSHDGAPASAAAAGAAAATAAGVDGPPAAAAAAAAALAPAPAPAAAGGVHPLLAGPHAAVANRSVAQLLGLDSAPLPGGAAAAGAEAAAGGAAAAAAAAGARAPLLDIMASDWEGEGAPAFLSGLAAFETRAVFSTAGGDHLINWASSSLRAAGELPPPPPRAWLARAPTVEEDGRPDGVAACSSGGGGGGDAKSAGAAAGGGAAPAGARCLGMRGRLESLRQLPWRRFDVAWPRWTPGPYHNSIFGHGPGGPVGEAVADAVAAVVLGAGAGRPGAGAEAGAALSRGGWRQAAL</sequence>
<keyword evidence="4" id="KW-1185">Reference proteome</keyword>
<dbReference type="EMBL" id="BDRX01000030">
    <property type="protein sequence ID" value="GBF92251.1"/>
    <property type="molecule type" value="Genomic_DNA"/>
</dbReference>
<evidence type="ECO:0000256" key="1">
    <source>
        <dbReference type="SAM" id="MobiDB-lite"/>
    </source>
</evidence>
<dbReference type="InterPro" id="IPR029058">
    <property type="entry name" value="AB_hydrolase_fold"/>
</dbReference>
<organism evidence="3 4">
    <name type="scientific">Raphidocelis subcapitata</name>
    <dbReference type="NCBI Taxonomy" id="307507"/>
    <lineage>
        <taxon>Eukaryota</taxon>
        <taxon>Viridiplantae</taxon>
        <taxon>Chlorophyta</taxon>
        <taxon>core chlorophytes</taxon>
        <taxon>Chlorophyceae</taxon>
        <taxon>CS clade</taxon>
        <taxon>Sphaeropleales</taxon>
        <taxon>Selenastraceae</taxon>
        <taxon>Raphidocelis</taxon>
    </lineage>
</organism>
<reference evidence="3 4" key="1">
    <citation type="journal article" date="2018" name="Sci. Rep.">
        <title>Raphidocelis subcapitata (=Pseudokirchneriella subcapitata) provides an insight into genome evolution and environmental adaptations in the Sphaeropleales.</title>
        <authorList>
            <person name="Suzuki S."/>
            <person name="Yamaguchi H."/>
            <person name="Nakajima N."/>
            <person name="Kawachi M."/>
        </authorList>
    </citation>
    <scope>NUCLEOTIDE SEQUENCE [LARGE SCALE GENOMIC DNA]</scope>
    <source>
        <strain evidence="3 4">NIES-35</strain>
    </source>
</reference>
<dbReference type="InterPro" id="IPR044294">
    <property type="entry name" value="Lipase-like"/>
</dbReference>
<gene>
    <name evidence="3" type="ORF">Rsub_05334</name>
</gene>
<dbReference type="InterPro" id="IPR007751">
    <property type="entry name" value="DUF676_lipase-like"/>
</dbReference>
<dbReference type="PANTHER" id="PTHR12482:SF11">
    <property type="entry name" value="LIPASE YOR059C ISOFORM X1"/>
    <property type="match status" value="1"/>
</dbReference>
<dbReference type="SUPFAM" id="SSF53474">
    <property type="entry name" value="alpha/beta-Hydrolases"/>
    <property type="match status" value="1"/>
</dbReference>
<comment type="caution">
    <text evidence="3">The sequence shown here is derived from an EMBL/GenBank/DDBJ whole genome shotgun (WGS) entry which is preliminary data.</text>
</comment>
<feature type="domain" description="DUF676" evidence="2">
    <location>
        <begin position="20"/>
        <end position="180"/>
    </location>
</feature>
<dbReference type="AlphaFoldDB" id="A0A2V0NX94"/>